<dbReference type="AlphaFoldDB" id="A0A814GP14"/>
<dbReference type="InterPro" id="IPR036397">
    <property type="entry name" value="RNaseH_sf"/>
</dbReference>
<feature type="domain" description="Integrase catalytic" evidence="1">
    <location>
        <begin position="1"/>
        <end position="75"/>
    </location>
</feature>
<dbReference type="EMBL" id="CAJNOO010000640">
    <property type="protein sequence ID" value="CAF0998919.1"/>
    <property type="molecule type" value="Genomic_DNA"/>
</dbReference>
<dbReference type="GO" id="GO:0015074">
    <property type="term" value="P:DNA integration"/>
    <property type="evidence" value="ECO:0007669"/>
    <property type="project" value="InterPro"/>
</dbReference>
<dbReference type="Gene3D" id="3.30.420.10">
    <property type="entry name" value="Ribonuclease H-like superfamily/Ribonuclease H"/>
    <property type="match status" value="1"/>
</dbReference>
<dbReference type="Proteomes" id="UP000663882">
    <property type="component" value="Unassembled WGS sequence"/>
</dbReference>
<accession>A0A814GP14</accession>
<dbReference type="EMBL" id="CAJOAX010007520">
    <property type="protein sequence ID" value="CAF4011461.1"/>
    <property type="molecule type" value="Genomic_DNA"/>
</dbReference>
<dbReference type="InterPro" id="IPR012337">
    <property type="entry name" value="RNaseH-like_sf"/>
</dbReference>
<evidence type="ECO:0000313" key="6">
    <source>
        <dbReference type="Proteomes" id="UP000663882"/>
    </source>
</evidence>
<evidence type="ECO:0000313" key="3">
    <source>
        <dbReference type="EMBL" id="CAF1101937.1"/>
    </source>
</evidence>
<dbReference type="SUPFAM" id="SSF53098">
    <property type="entry name" value="Ribonuclease H-like"/>
    <property type="match status" value="1"/>
</dbReference>
<name>A0A814GP14_9BILA</name>
<evidence type="ECO:0000259" key="1">
    <source>
        <dbReference type="PROSITE" id="PS50994"/>
    </source>
</evidence>
<dbReference type="Proteomes" id="UP000663823">
    <property type="component" value="Unassembled WGS sequence"/>
</dbReference>
<evidence type="ECO:0000313" key="5">
    <source>
        <dbReference type="EMBL" id="CAF4011461.1"/>
    </source>
</evidence>
<evidence type="ECO:0000313" key="4">
    <source>
        <dbReference type="EMBL" id="CAF3975911.1"/>
    </source>
</evidence>
<dbReference type="PROSITE" id="PS50994">
    <property type="entry name" value="INTEGRASE"/>
    <property type="match status" value="1"/>
</dbReference>
<dbReference type="Proteomes" id="UP000663874">
    <property type="component" value="Unassembled WGS sequence"/>
</dbReference>
<dbReference type="OrthoDB" id="6138270at2759"/>
<proteinExistence type="predicted"/>
<organism evidence="2 6">
    <name type="scientific">Rotaria sordida</name>
    <dbReference type="NCBI Taxonomy" id="392033"/>
    <lineage>
        <taxon>Eukaryota</taxon>
        <taxon>Metazoa</taxon>
        <taxon>Spiralia</taxon>
        <taxon>Gnathifera</taxon>
        <taxon>Rotifera</taxon>
        <taxon>Eurotatoria</taxon>
        <taxon>Bdelloidea</taxon>
        <taxon>Philodinida</taxon>
        <taxon>Philodinidae</taxon>
        <taxon>Rotaria</taxon>
    </lineage>
</organism>
<comment type="caution">
    <text evidence="2">The sequence shown here is derived from an EMBL/GenBank/DDBJ whole genome shotgun (WGS) entry which is preliminary data.</text>
</comment>
<dbReference type="EMBL" id="CAJNOU010000852">
    <property type="protein sequence ID" value="CAF1101937.1"/>
    <property type="molecule type" value="Genomic_DNA"/>
</dbReference>
<dbReference type="InterPro" id="IPR001584">
    <property type="entry name" value="Integrase_cat-core"/>
</dbReference>
<sequence length="348" mass="39222">MWPGLVILNGRPRHPQSQGLVERGNSTLCDILGKFMQDRDTNHWVPCLLPTIYSMNTSLAQGIKHTPFEVVFGQKPRLNMTLWESISDQGIEDEDDLPPSIRKQLEENLNTDATTDEDSIPSLLLNGVPPNQQGVLIDPVNINDLSDENNVEKNIVDETNTCNLGLVDFPHTAIRSKAADTYLARTTRQQQAHKVHLQLLQEKCNIGDFVGLQINKVDRTNTDPKLLPCKIIAKEAERVKLACVYGIINQWWTINVLVGLTAVPHELVHLQLDHLQEISMITASKLYVRSPINGICCSCKGGFDIQINISYDKIWTKTKSAMAGTTDHYILTWPRLILHWPEEKNILV</sequence>
<gene>
    <name evidence="4" type="ORF">FNK824_LOCUS24592</name>
    <name evidence="5" type="ORF">OTI717_LOCUS29573</name>
    <name evidence="2" type="ORF">RFH988_LOCUS14063</name>
    <name evidence="3" type="ORF">SEV965_LOCUS15917</name>
</gene>
<dbReference type="Proteomes" id="UP000663889">
    <property type="component" value="Unassembled WGS sequence"/>
</dbReference>
<reference evidence="2" key="1">
    <citation type="submission" date="2021-02" db="EMBL/GenBank/DDBJ databases">
        <authorList>
            <person name="Nowell W R."/>
        </authorList>
    </citation>
    <scope>NUCLEOTIDE SEQUENCE</scope>
</reference>
<dbReference type="GO" id="GO:0003676">
    <property type="term" value="F:nucleic acid binding"/>
    <property type="evidence" value="ECO:0007669"/>
    <property type="project" value="InterPro"/>
</dbReference>
<evidence type="ECO:0000313" key="2">
    <source>
        <dbReference type="EMBL" id="CAF0998919.1"/>
    </source>
</evidence>
<protein>
    <recommendedName>
        <fullName evidence="1">Integrase catalytic domain-containing protein</fullName>
    </recommendedName>
</protein>
<dbReference type="EMBL" id="CAJOBE010005516">
    <property type="protein sequence ID" value="CAF3975911.1"/>
    <property type="molecule type" value="Genomic_DNA"/>
</dbReference>